<sequence>MKPIVGPGCSTCCSVLSAIGIIFLIIVGAMFGSRAPQFAEAYDYPDNYDAIASSCYAAAGIYAGFLAFCCCQSVLNRRANRIRS</sequence>
<dbReference type="Proteomes" id="UP001150569">
    <property type="component" value="Unassembled WGS sequence"/>
</dbReference>
<gene>
    <name evidence="6" type="ORF">IWQ60_004470</name>
</gene>
<dbReference type="InterPro" id="IPR026770">
    <property type="entry name" value="RNase_K"/>
</dbReference>
<feature type="transmembrane region" description="Helical" evidence="5">
    <location>
        <begin position="12"/>
        <end position="31"/>
    </location>
</feature>
<dbReference type="InterPro" id="IPR056552">
    <property type="entry name" value="Ribonucl_Kappa"/>
</dbReference>
<keyword evidence="3 5" id="KW-1133">Transmembrane helix</keyword>
<organism evidence="6 7">
    <name type="scientific">Tieghemiomyces parasiticus</name>
    <dbReference type="NCBI Taxonomy" id="78921"/>
    <lineage>
        <taxon>Eukaryota</taxon>
        <taxon>Fungi</taxon>
        <taxon>Fungi incertae sedis</taxon>
        <taxon>Zoopagomycota</taxon>
        <taxon>Kickxellomycotina</taxon>
        <taxon>Dimargaritomycetes</taxon>
        <taxon>Dimargaritales</taxon>
        <taxon>Dimargaritaceae</taxon>
        <taxon>Tieghemiomyces</taxon>
    </lineage>
</organism>
<dbReference type="AlphaFoldDB" id="A0A9W8DTW2"/>
<evidence type="ECO:0000256" key="1">
    <source>
        <dbReference type="ARBA" id="ARBA00004141"/>
    </source>
</evidence>
<proteinExistence type="predicted"/>
<dbReference type="Pfam" id="PF23489">
    <property type="entry name" value="V-ATPase_su_f"/>
    <property type="match status" value="1"/>
</dbReference>
<reference evidence="6" key="1">
    <citation type="submission" date="2022-07" db="EMBL/GenBank/DDBJ databases">
        <title>Phylogenomic reconstructions and comparative analyses of Kickxellomycotina fungi.</title>
        <authorList>
            <person name="Reynolds N.K."/>
            <person name="Stajich J.E."/>
            <person name="Barry K."/>
            <person name="Grigoriev I.V."/>
            <person name="Crous P."/>
            <person name="Smith M.E."/>
        </authorList>
    </citation>
    <scope>NUCLEOTIDE SEQUENCE</scope>
    <source>
        <strain evidence="6">RSA 861</strain>
    </source>
</reference>
<keyword evidence="4 5" id="KW-0472">Membrane</keyword>
<comment type="caution">
    <text evidence="6">The sequence shown here is derived from an EMBL/GenBank/DDBJ whole genome shotgun (WGS) entry which is preliminary data.</text>
</comment>
<evidence type="ECO:0000256" key="5">
    <source>
        <dbReference type="SAM" id="Phobius"/>
    </source>
</evidence>
<evidence type="ECO:0000256" key="4">
    <source>
        <dbReference type="ARBA" id="ARBA00023136"/>
    </source>
</evidence>
<evidence type="ECO:0000313" key="7">
    <source>
        <dbReference type="Proteomes" id="UP001150569"/>
    </source>
</evidence>
<dbReference type="OrthoDB" id="67317at2759"/>
<evidence type="ECO:0000313" key="6">
    <source>
        <dbReference type="EMBL" id="KAJ1925608.1"/>
    </source>
</evidence>
<keyword evidence="7" id="KW-1185">Reference proteome</keyword>
<dbReference type="GO" id="GO:0004521">
    <property type="term" value="F:RNA endonuclease activity"/>
    <property type="evidence" value="ECO:0007669"/>
    <property type="project" value="InterPro"/>
</dbReference>
<comment type="subcellular location">
    <subcellularLocation>
        <location evidence="1">Membrane</location>
        <topology evidence="1">Multi-pass membrane protein</topology>
    </subcellularLocation>
</comment>
<evidence type="ECO:0000256" key="3">
    <source>
        <dbReference type="ARBA" id="ARBA00022989"/>
    </source>
</evidence>
<keyword evidence="2 5" id="KW-0812">Transmembrane</keyword>
<feature type="transmembrane region" description="Helical" evidence="5">
    <location>
        <begin position="51"/>
        <end position="75"/>
    </location>
</feature>
<dbReference type="PANTHER" id="PTHR31733">
    <property type="entry name" value="RIBONUCLEASE KAPPA"/>
    <property type="match status" value="1"/>
</dbReference>
<protein>
    <submittedName>
        <fullName evidence="6">Uncharacterized protein</fullName>
    </submittedName>
</protein>
<evidence type="ECO:0000256" key="2">
    <source>
        <dbReference type="ARBA" id="ARBA00022692"/>
    </source>
</evidence>
<accession>A0A9W8DTW2</accession>
<dbReference type="GO" id="GO:0016020">
    <property type="term" value="C:membrane"/>
    <property type="evidence" value="ECO:0007669"/>
    <property type="project" value="UniProtKB-SubCell"/>
</dbReference>
<dbReference type="EMBL" id="JANBPT010000216">
    <property type="protein sequence ID" value="KAJ1925608.1"/>
    <property type="molecule type" value="Genomic_DNA"/>
</dbReference>
<name>A0A9W8DTW2_9FUNG</name>